<dbReference type="InterPro" id="IPR011711">
    <property type="entry name" value="GntR_C"/>
</dbReference>
<proteinExistence type="predicted"/>
<keyword evidence="1" id="KW-0805">Transcription regulation</keyword>
<protein>
    <submittedName>
        <fullName evidence="5">DNA-binding transcriptional regulator, GntR family</fullName>
    </submittedName>
</protein>
<evidence type="ECO:0000313" key="5">
    <source>
        <dbReference type="EMBL" id="SCZ67238.1"/>
    </source>
</evidence>
<keyword evidence="6" id="KW-1185">Reference proteome</keyword>
<dbReference type="Pfam" id="PF07729">
    <property type="entry name" value="FCD"/>
    <property type="match status" value="1"/>
</dbReference>
<dbReference type="GO" id="GO:0003700">
    <property type="term" value="F:DNA-binding transcription factor activity"/>
    <property type="evidence" value="ECO:0007669"/>
    <property type="project" value="InterPro"/>
</dbReference>
<reference evidence="5 6" key="1">
    <citation type="submission" date="2016-10" db="EMBL/GenBank/DDBJ databases">
        <authorList>
            <person name="de Groot N.N."/>
        </authorList>
    </citation>
    <scope>NUCLEOTIDE SEQUENCE [LARGE SCALE GENOMIC DNA]</scope>
    <source>
        <strain evidence="5 6">U95</strain>
    </source>
</reference>
<dbReference type="SUPFAM" id="SSF48008">
    <property type="entry name" value="GntR ligand-binding domain-like"/>
    <property type="match status" value="1"/>
</dbReference>
<dbReference type="Proteomes" id="UP000198767">
    <property type="component" value="Unassembled WGS sequence"/>
</dbReference>
<dbReference type="Gene3D" id="1.10.10.10">
    <property type="entry name" value="Winged helix-like DNA-binding domain superfamily/Winged helix DNA-binding domain"/>
    <property type="match status" value="1"/>
</dbReference>
<evidence type="ECO:0000256" key="1">
    <source>
        <dbReference type="ARBA" id="ARBA00023015"/>
    </source>
</evidence>
<dbReference type="RefSeq" id="WP_090219238.1">
    <property type="nucleotide sequence ID" value="NZ_FMWG01000007.1"/>
</dbReference>
<gene>
    <name evidence="5" type="ORF">SAMN04488118_10714</name>
</gene>
<evidence type="ECO:0000259" key="4">
    <source>
        <dbReference type="PROSITE" id="PS50949"/>
    </source>
</evidence>
<keyword evidence="3" id="KW-0804">Transcription</keyword>
<dbReference type="SUPFAM" id="SSF46785">
    <property type="entry name" value="Winged helix' DNA-binding domain"/>
    <property type="match status" value="1"/>
</dbReference>
<dbReference type="Gene3D" id="1.20.120.530">
    <property type="entry name" value="GntR ligand-binding domain-like"/>
    <property type="match status" value="1"/>
</dbReference>
<dbReference type="AlphaFoldDB" id="A0A1G5R066"/>
<feature type="domain" description="HTH gntR-type" evidence="4">
    <location>
        <begin position="4"/>
        <end position="71"/>
    </location>
</feature>
<dbReference type="STRING" id="1156985.SAMN04488118_10714"/>
<evidence type="ECO:0000313" key="6">
    <source>
        <dbReference type="Proteomes" id="UP000198767"/>
    </source>
</evidence>
<name>A0A1G5R066_9RHOB</name>
<dbReference type="SMART" id="SM00345">
    <property type="entry name" value="HTH_GNTR"/>
    <property type="match status" value="1"/>
</dbReference>
<dbReference type="InterPro" id="IPR036388">
    <property type="entry name" value="WH-like_DNA-bd_sf"/>
</dbReference>
<dbReference type="Pfam" id="PF00392">
    <property type="entry name" value="GntR"/>
    <property type="match status" value="1"/>
</dbReference>
<dbReference type="PROSITE" id="PS50949">
    <property type="entry name" value="HTH_GNTR"/>
    <property type="match status" value="1"/>
</dbReference>
<dbReference type="GO" id="GO:0003677">
    <property type="term" value="F:DNA binding"/>
    <property type="evidence" value="ECO:0007669"/>
    <property type="project" value="UniProtKB-KW"/>
</dbReference>
<dbReference type="InterPro" id="IPR008920">
    <property type="entry name" value="TF_FadR/GntR_C"/>
</dbReference>
<keyword evidence="2 5" id="KW-0238">DNA-binding</keyword>
<dbReference type="OrthoDB" id="7005926at2"/>
<dbReference type="PANTHER" id="PTHR43537:SF24">
    <property type="entry name" value="GLUCONATE OPERON TRANSCRIPTIONAL REPRESSOR"/>
    <property type="match status" value="1"/>
</dbReference>
<dbReference type="InterPro" id="IPR036390">
    <property type="entry name" value="WH_DNA-bd_sf"/>
</dbReference>
<evidence type="ECO:0000256" key="2">
    <source>
        <dbReference type="ARBA" id="ARBA00023125"/>
    </source>
</evidence>
<dbReference type="SMART" id="SM00895">
    <property type="entry name" value="FCD"/>
    <property type="match status" value="1"/>
</dbReference>
<dbReference type="EMBL" id="FMWG01000007">
    <property type="protein sequence ID" value="SCZ67238.1"/>
    <property type="molecule type" value="Genomic_DNA"/>
</dbReference>
<sequence length="309" mass="35493">MRTTDLSNKIALRIAQEILSGALKAGSHIGTQTIANNYQVSRTPVRDALIALEQAKVLERIPNRGYFVPEQIDRSLIQEFAEDQGTDASVYQQFAEDWLTDVLPEIVTEQSLRQKYSLTKSGTQELLSRATREGWAEPKDGYGWKLLPVAKTAEAFDEIYQFRMAIEPAAMLEPSFEVNRKVLDELKRTQAGMLEKDISETPGEVLLLNGSDFHEELIRLSGNPFFLMALQRVNRMRRLMEYRAEINRERIVEQCSEHLEIINLLERGEIVDASYLMRRHLSGALKRKSPIAWNWSAQNKEENQIDRKN</sequence>
<dbReference type="PANTHER" id="PTHR43537">
    <property type="entry name" value="TRANSCRIPTIONAL REGULATOR, GNTR FAMILY"/>
    <property type="match status" value="1"/>
</dbReference>
<accession>A0A1G5R066</accession>
<evidence type="ECO:0000256" key="3">
    <source>
        <dbReference type="ARBA" id="ARBA00023163"/>
    </source>
</evidence>
<organism evidence="5 6">
    <name type="scientific">Epibacterium ulvae</name>
    <dbReference type="NCBI Taxonomy" id="1156985"/>
    <lineage>
        <taxon>Bacteria</taxon>
        <taxon>Pseudomonadati</taxon>
        <taxon>Pseudomonadota</taxon>
        <taxon>Alphaproteobacteria</taxon>
        <taxon>Rhodobacterales</taxon>
        <taxon>Roseobacteraceae</taxon>
        <taxon>Epibacterium</taxon>
    </lineage>
</organism>
<dbReference type="InterPro" id="IPR000524">
    <property type="entry name" value="Tscrpt_reg_HTH_GntR"/>
</dbReference>
<dbReference type="CDD" id="cd07377">
    <property type="entry name" value="WHTH_GntR"/>
    <property type="match status" value="1"/>
</dbReference>